<dbReference type="InterPro" id="IPR007184">
    <property type="entry name" value="Mannoside_phosphorylase"/>
</dbReference>
<keyword evidence="4" id="KW-0472">Membrane</keyword>
<dbReference type="InterPro" id="IPR023296">
    <property type="entry name" value="Glyco_hydro_beta-prop_sf"/>
</dbReference>
<dbReference type="CDD" id="cd18614">
    <property type="entry name" value="GH130"/>
    <property type="match status" value="1"/>
</dbReference>
<dbReference type="Gene3D" id="2.115.10.20">
    <property type="entry name" value="Glycosyl hydrolase domain, family 43"/>
    <property type="match status" value="1"/>
</dbReference>
<proteinExistence type="inferred from homology"/>
<gene>
    <name evidence="5" type="ORF">A2853_03725</name>
</gene>
<organism evidence="5 6">
    <name type="scientific">Candidatus Kaiserbacteria bacterium RIFCSPHIGHO2_01_FULL_55_17</name>
    <dbReference type="NCBI Taxonomy" id="1798484"/>
    <lineage>
        <taxon>Bacteria</taxon>
        <taxon>Candidatus Kaiseribacteriota</taxon>
    </lineage>
</organism>
<accession>A0A1F6D7R4</accession>
<comment type="similarity">
    <text evidence="3">Belongs to the glycosyl hydrolase 130 family.</text>
</comment>
<dbReference type="Pfam" id="PF04041">
    <property type="entry name" value="Glyco_hydro_130"/>
    <property type="match status" value="1"/>
</dbReference>
<comment type="caution">
    <text evidence="5">The sequence shown here is derived from an EMBL/GenBank/DDBJ whole genome shotgun (WGS) entry which is preliminary data.</text>
</comment>
<evidence type="ECO:0000256" key="3">
    <source>
        <dbReference type="ARBA" id="ARBA00024356"/>
    </source>
</evidence>
<keyword evidence="1" id="KW-0328">Glycosyltransferase</keyword>
<evidence type="ECO:0000256" key="1">
    <source>
        <dbReference type="ARBA" id="ARBA00022676"/>
    </source>
</evidence>
<protein>
    <recommendedName>
        <fullName evidence="7">Glycosidase</fullName>
    </recommendedName>
</protein>
<dbReference type="Proteomes" id="UP000177958">
    <property type="component" value="Unassembled WGS sequence"/>
</dbReference>
<evidence type="ECO:0008006" key="7">
    <source>
        <dbReference type="Google" id="ProtNLM"/>
    </source>
</evidence>
<reference evidence="5 6" key="1">
    <citation type="journal article" date="2016" name="Nat. Commun.">
        <title>Thousands of microbial genomes shed light on interconnected biogeochemical processes in an aquifer system.</title>
        <authorList>
            <person name="Anantharaman K."/>
            <person name="Brown C.T."/>
            <person name="Hug L.A."/>
            <person name="Sharon I."/>
            <person name="Castelle C.J."/>
            <person name="Probst A.J."/>
            <person name="Thomas B.C."/>
            <person name="Singh A."/>
            <person name="Wilkins M.J."/>
            <person name="Karaoz U."/>
            <person name="Brodie E.L."/>
            <person name="Williams K.H."/>
            <person name="Hubbard S.S."/>
            <person name="Banfield J.F."/>
        </authorList>
    </citation>
    <scope>NUCLEOTIDE SEQUENCE [LARGE SCALE GENOMIC DNA]</scope>
</reference>
<keyword evidence="4" id="KW-0812">Transmembrane</keyword>
<dbReference type="SUPFAM" id="SSF75005">
    <property type="entry name" value="Arabinanase/levansucrase/invertase"/>
    <property type="match status" value="1"/>
</dbReference>
<keyword evidence="4" id="KW-1133">Transmembrane helix</keyword>
<dbReference type="AlphaFoldDB" id="A0A1F6D7R4"/>
<name>A0A1F6D7R4_9BACT</name>
<evidence type="ECO:0000313" key="6">
    <source>
        <dbReference type="Proteomes" id="UP000177958"/>
    </source>
</evidence>
<dbReference type="GO" id="GO:0016757">
    <property type="term" value="F:glycosyltransferase activity"/>
    <property type="evidence" value="ECO:0007669"/>
    <property type="project" value="UniProtKB-KW"/>
</dbReference>
<dbReference type="EMBL" id="MFKX01000026">
    <property type="protein sequence ID" value="OGG57446.1"/>
    <property type="molecule type" value="Genomic_DNA"/>
</dbReference>
<dbReference type="PANTHER" id="PTHR34106:SF5">
    <property type="entry name" value="GLYCOSIDASE"/>
    <property type="match status" value="1"/>
</dbReference>
<sequence length="370" mass="41321">MAEFSSTILLLFLVALFAALLVVFIWLLLIRRYTPFVLERLLENPILAPDPMHPWESQAVFNPAALVHDGQVHLFYRALGGDGVSRVGHAASDDGIHFGERTLAYEPGPGFIAPQHKTSKEFSYQPGLYASGGGWGGVEDPRAVKTETHVYLSFGIFENWQSLRLALTSLPLGHMAEKLWQWAPHFFLSPPGETHKNWVLFPEKIRGRFALLHALSPEILIEYFDDLEEVRTRPVQSNNRRSGRAGAWDAFVRGAGAPPIKTPHGWLLLYHGMDPARGPGYNVGAMLLDLEDPTKILYRTNRPILEPTTWYENDWKPGVVYASGAVVLGDDLIVYYGAGDKYVAAAKAPLNDFLKKLRSREHNTLTKVAA</sequence>
<keyword evidence="2" id="KW-0808">Transferase</keyword>
<feature type="transmembrane region" description="Helical" evidence="4">
    <location>
        <begin position="6"/>
        <end position="30"/>
    </location>
</feature>
<evidence type="ECO:0000313" key="5">
    <source>
        <dbReference type="EMBL" id="OGG57446.1"/>
    </source>
</evidence>
<evidence type="ECO:0000256" key="4">
    <source>
        <dbReference type="SAM" id="Phobius"/>
    </source>
</evidence>
<dbReference type="PANTHER" id="PTHR34106">
    <property type="entry name" value="GLYCOSIDASE"/>
    <property type="match status" value="1"/>
</dbReference>
<evidence type="ECO:0000256" key="2">
    <source>
        <dbReference type="ARBA" id="ARBA00022679"/>
    </source>
</evidence>